<dbReference type="AlphaFoldDB" id="A0A8J3WFE3"/>
<reference evidence="2" key="1">
    <citation type="submission" date="2021-01" db="EMBL/GenBank/DDBJ databases">
        <title>Whole genome shotgun sequence of Planobispora rosea NBRC 15558.</title>
        <authorList>
            <person name="Komaki H."/>
            <person name="Tamura T."/>
        </authorList>
    </citation>
    <scope>NUCLEOTIDE SEQUENCE</scope>
    <source>
        <strain evidence="2">NBRC 15558</strain>
    </source>
</reference>
<sequence>MGGIMRARLPLRLMRSAAFSAVCVTLAVLGHRAAGGAGPEPWAVAAGTAAVAATAAALAGRERSATTVGITLAGLQLLLHELFAPGGPSAIIPHGHGQGQGLGESLGMILAHLTATLMTGWWLARGESALWTLLRTAGTRLGAAFRLLAVPAAPLAPRPLPLLRAAAVPARRLLLHAVGRRGPPLPAA</sequence>
<keyword evidence="1" id="KW-0732">Signal</keyword>
<evidence type="ECO:0008006" key="4">
    <source>
        <dbReference type="Google" id="ProtNLM"/>
    </source>
</evidence>
<dbReference type="EMBL" id="BOOI01000049">
    <property type="protein sequence ID" value="GIH86762.1"/>
    <property type="molecule type" value="Genomic_DNA"/>
</dbReference>
<evidence type="ECO:0000313" key="2">
    <source>
        <dbReference type="EMBL" id="GIH86762.1"/>
    </source>
</evidence>
<gene>
    <name evidence="2" type="ORF">Pro02_51700</name>
</gene>
<keyword evidence="3" id="KW-1185">Reference proteome</keyword>
<proteinExistence type="predicted"/>
<feature type="chain" id="PRO_5039212465" description="MFS transporter" evidence="1">
    <location>
        <begin position="21"/>
        <end position="188"/>
    </location>
</feature>
<name>A0A8J3WFE3_PLARO</name>
<comment type="caution">
    <text evidence="2">The sequence shown here is derived from an EMBL/GenBank/DDBJ whole genome shotgun (WGS) entry which is preliminary data.</text>
</comment>
<organism evidence="2 3">
    <name type="scientific">Planobispora rosea</name>
    <dbReference type="NCBI Taxonomy" id="35762"/>
    <lineage>
        <taxon>Bacteria</taxon>
        <taxon>Bacillati</taxon>
        <taxon>Actinomycetota</taxon>
        <taxon>Actinomycetes</taxon>
        <taxon>Streptosporangiales</taxon>
        <taxon>Streptosporangiaceae</taxon>
        <taxon>Planobispora</taxon>
    </lineage>
</organism>
<evidence type="ECO:0000313" key="3">
    <source>
        <dbReference type="Proteomes" id="UP000655044"/>
    </source>
</evidence>
<feature type="signal peptide" evidence="1">
    <location>
        <begin position="1"/>
        <end position="20"/>
    </location>
</feature>
<accession>A0A8J3WFE3</accession>
<protein>
    <recommendedName>
        <fullName evidence="4">MFS transporter</fullName>
    </recommendedName>
</protein>
<evidence type="ECO:0000256" key="1">
    <source>
        <dbReference type="SAM" id="SignalP"/>
    </source>
</evidence>
<dbReference type="Proteomes" id="UP000655044">
    <property type="component" value="Unassembled WGS sequence"/>
</dbReference>